<dbReference type="AlphaFoldDB" id="A0A485LNF2"/>
<dbReference type="EMBL" id="CAADRA010007272">
    <property type="protein sequence ID" value="VFT99951.1"/>
    <property type="molecule type" value="Genomic_DNA"/>
</dbReference>
<feature type="domain" description="PX" evidence="1">
    <location>
        <begin position="1"/>
        <end position="142"/>
    </location>
</feature>
<reference evidence="3 4" key="1">
    <citation type="submission" date="2019-03" db="EMBL/GenBank/DDBJ databases">
        <authorList>
            <person name="Gaulin E."/>
            <person name="Dumas B."/>
        </authorList>
    </citation>
    <scope>NUCLEOTIDE SEQUENCE [LARGE SCALE GENOMIC DNA]</scope>
    <source>
        <strain evidence="3">CBS 568.67</strain>
    </source>
</reference>
<dbReference type="InterPro" id="IPR001683">
    <property type="entry name" value="PX_dom"/>
</dbReference>
<protein>
    <submittedName>
        <fullName evidence="3">Aste57867_23306 protein</fullName>
    </submittedName>
</protein>
<keyword evidence="4" id="KW-1185">Reference proteome</keyword>
<proteinExistence type="predicted"/>
<evidence type="ECO:0000259" key="1">
    <source>
        <dbReference type="PROSITE" id="PS50195"/>
    </source>
</evidence>
<name>A0A485LNF2_9STRA</name>
<reference evidence="2" key="2">
    <citation type="submission" date="2019-06" db="EMBL/GenBank/DDBJ databases">
        <title>Genomics analysis of Aphanomyces spp. identifies a new class of oomycete effector associated with host adaptation.</title>
        <authorList>
            <person name="Gaulin E."/>
        </authorList>
    </citation>
    <scope>NUCLEOTIDE SEQUENCE</scope>
    <source>
        <strain evidence="2">CBS 578.67</strain>
    </source>
</reference>
<dbReference type="PROSITE" id="PS50195">
    <property type="entry name" value="PX"/>
    <property type="match status" value="1"/>
</dbReference>
<accession>A0A485LNF2</accession>
<gene>
    <name evidence="3" type="primary">Aste57867_23306</name>
    <name evidence="2" type="ORF">As57867_023235</name>
    <name evidence="3" type="ORF">ASTE57867_23306</name>
</gene>
<dbReference type="Gene3D" id="3.30.1520.10">
    <property type="entry name" value="Phox-like domain"/>
    <property type="match status" value="1"/>
</dbReference>
<dbReference type="Proteomes" id="UP000332933">
    <property type="component" value="Unassembled WGS sequence"/>
</dbReference>
<organism evidence="3 4">
    <name type="scientific">Aphanomyces stellatus</name>
    <dbReference type="NCBI Taxonomy" id="120398"/>
    <lineage>
        <taxon>Eukaryota</taxon>
        <taxon>Sar</taxon>
        <taxon>Stramenopiles</taxon>
        <taxon>Oomycota</taxon>
        <taxon>Saprolegniomycetes</taxon>
        <taxon>Saprolegniales</taxon>
        <taxon>Verrucalvaceae</taxon>
        <taxon>Aphanomyces</taxon>
    </lineage>
</organism>
<sequence>MNEEARPRFNSDTLSVFTFNMHCPLTKQRWALTKRFPQFVSLHQQLTALHNVARFSADLEPIERILTPFLALALPKKPLSSDSDDEIWRRERTFKRMTALLMTMRQACVVQAPWYHPAGRVRPELMRVADILQDFLAVPTDKQAEMQYTSFASVLPIGRHESPFAAWLVDSVQTLASRWMTPAASRPNHLYNATRRLH</sequence>
<dbReference type="SUPFAM" id="SSF64268">
    <property type="entry name" value="PX domain"/>
    <property type="match status" value="1"/>
</dbReference>
<dbReference type="InterPro" id="IPR036871">
    <property type="entry name" value="PX_dom_sf"/>
</dbReference>
<evidence type="ECO:0000313" key="2">
    <source>
        <dbReference type="EMBL" id="KAF0684791.1"/>
    </source>
</evidence>
<evidence type="ECO:0000313" key="4">
    <source>
        <dbReference type="Proteomes" id="UP000332933"/>
    </source>
</evidence>
<dbReference type="EMBL" id="VJMH01007246">
    <property type="protein sequence ID" value="KAF0684791.1"/>
    <property type="molecule type" value="Genomic_DNA"/>
</dbReference>
<evidence type="ECO:0000313" key="3">
    <source>
        <dbReference type="EMBL" id="VFT99951.1"/>
    </source>
</evidence>
<dbReference type="GO" id="GO:0035091">
    <property type="term" value="F:phosphatidylinositol binding"/>
    <property type="evidence" value="ECO:0007669"/>
    <property type="project" value="InterPro"/>
</dbReference>